<dbReference type="InterPro" id="IPR023213">
    <property type="entry name" value="CAT-like_dom_sf"/>
</dbReference>
<feature type="non-terminal residue" evidence="2">
    <location>
        <position position="945"/>
    </location>
</feature>
<evidence type="ECO:0000259" key="1">
    <source>
        <dbReference type="Pfam" id="PF00668"/>
    </source>
</evidence>
<sequence length="945" mass="106068">MKALSSFIDQGPVFGDVSLTPIQKDFLEGFYSDKDHFHQSVLLKSRDCVDRSLLEQTLHSLFVHHDALRMVYRKDTVWHQFNRDISDVMLDIEEFEVHDDASFSQACIAVQSGIRIEEGLLFKAGLLRSAAGDYIFLAVHHLVVDGVSWRILFEDLVTLYSGYQKGLKVVELPLKTDSFKYWSEKIYEYSDSRELEQEGSYWDSVLGRKVDAVPVDHPSGSKKNVDTRLVSFSLDKENTNRLQTECFRAYKTNINDILIACLSYSVSRYFGLNSLSLKMEGHGREPIGSGLDISRTVGWFTSVYPVVLPFSNGRSLLDHVIEVKEILHRVPNKGIGYGILKHIKGVDYPVIGDVLFNYLGDFGSGLASEGGDSMFEFSRRSWGKDQSLDEERDSVLDISGMIINDELQLGVSYSSGQYDASTIESLCSLYQSTLISLIDILSGESVQYLTPVDLTYKDLSISTVKELNAGVDLEDVYGLAPLQQGLFYHWLSSPGDSVYFIQMSYRLSGGLDIELLKESYMQLIRRYSVLRTVFSDDLSDIPLQVVRKEGFADFHYAEVGLGSEADFFLSDYKRNDIAKGFDLCHQNPMRLSILKCGEDVYEFIWSMHHILMDGWCLGILIGDLLHIYNALKSGSSPSLKPVNTYGTYLSWLESVDHEESRSYWQGQLSGYSGIFGIPKDCSFVASGSVIEELDFSLDIAMSIRLKEVCTDLGITENTFFQCVWGVLLGIYNGGVETDVVFGSVVSGRPGDLDGIEDMVGLFINTIPVRVRGGADSVFSEVAKALHFDSVSSTGYHYSQLADIQGESELGKDLFDHILIYENYPVQEMVGQGMSEAPELRILETHNVEQTNYDLTVVIVPGNTHSFKFSYNPGVYSQQTMEQLKGHLLKLINVLVSQPDLPLSSLDIVTKEEYYLLTEGFNQTKADYPRDKTVIDLFASQVLLHG</sequence>
<proteinExistence type="predicted"/>
<dbReference type="Proteomes" id="UP001142057">
    <property type="component" value="Unassembled WGS sequence"/>
</dbReference>
<gene>
    <name evidence="2" type="ORF">NZD88_21235</name>
</gene>
<dbReference type="SUPFAM" id="SSF52777">
    <property type="entry name" value="CoA-dependent acyltransferases"/>
    <property type="match status" value="4"/>
</dbReference>
<accession>A0ABT2IN55</accession>
<name>A0ABT2IN55_9FLAO</name>
<organism evidence="2 3">
    <name type="scientific">Chryseobacterium pyrolae</name>
    <dbReference type="NCBI Taxonomy" id="2987481"/>
    <lineage>
        <taxon>Bacteria</taxon>
        <taxon>Pseudomonadati</taxon>
        <taxon>Bacteroidota</taxon>
        <taxon>Flavobacteriia</taxon>
        <taxon>Flavobacteriales</taxon>
        <taxon>Weeksellaceae</taxon>
        <taxon>Chryseobacterium group</taxon>
        <taxon>Chryseobacterium</taxon>
    </lineage>
</organism>
<evidence type="ECO:0000313" key="3">
    <source>
        <dbReference type="Proteomes" id="UP001142057"/>
    </source>
</evidence>
<evidence type="ECO:0000313" key="2">
    <source>
        <dbReference type="EMBL" id="MCT2410085.1"/>
    </source>
</evidence>
<protein>
    <submittedName>
        <fullName evidence="2">Condensation domain-containing protein</fullName>
    </submittedName>
</protein>
<dbReference type="InterPro" id="IPR001242">
    <property type="entry name" value="Condensation_dom"/>
</dbReference>
<reference evidence="2" key="1">
    <citation type="submission" date="2022-08" db="EMBL/GenBank/DDBJ databases">
        <title>Chryseobacterium antibioticum,isolated from the rhizosphere soil of Pyrola in Tibet.</title>
        <authorList>
            <person name="Kan Y."/>
        </authorList>
    </citation>
    <scope>NUCLEOTIDE SEQUENCE</scope>
    <source>
        <strain evidence="2">Pc2-12</strain>
    </source>
</reference>
<dbReference type="EMBL" id="JANZQH010000024">
    <property type="protein sequence ID" value="MCT2410085.1"/>
    <property type="molecule type" value="Genomic_DNA"/>
</dbReference>
<dbReference type="PANTHER" id="PTHR45398:SF1">
    <property type="entry name" value="ENZYME, PUTATIVE (JCVI)-RELATED"/>
    <property type="match status" value="1"/>
</dbReference>
<dbReference type="Gene3D" id="3.30.559.10">
    <property type="entry name" value="Chloramphenicol acetyltransferase-like domain"/>
    <property type="match status" value="2"/>
</dbReference>
<feature type="domain" description="Condensation" evidence="1">
    <location>
        <begin position="474"/>
        <end position="916"/>
    </location>
</feature>
<dbReference type="InterPro" id="IPR010060">
    <property type="entry name" value="NRPS_synth"/>
</dbReference>
<dbReference type="Pfam" id="PF00668">
    <property type="entry name" value="Condensation"/>
    <property type="match status" value="2"/>
</dbReference>
<dbReference type="PANTHER" id="PTHR45398">
    <property type="match status" value="1"/>
</dbReference>
<dbReference type="CDD" id="cd19534">
    <property type="entry name" value="E_NRPS"/>
    <property type="match status" value="1"/>
</dbReference>
<feature type="domain" description="Condensation" evidence="1">
    <location>
        <begin position="16"/>
        <end position="455"/>
    </location>
</feature>
<keyword evidence="3" id="KW-1185">Reference proteome</keyword>
<dbReference type="NCBIfam" id="TIGR01720">
    <property type="entry name" value="NRPS-para261"/>
    <property type="match status" value="1"/>
</dbReference>
<dbReference type="Gene3D" id="3.30.559.30">
    <property type="entry name" value="Nonribosomal peptide synthetase, condensation domain"/>
    <property type="match status" value="2"/>
</dbReference>
<comment type="caution">
    <text evidence="2">The sequence shown here is derived from an EMBL/GenBank/DDBJ whole genome shotgun (WGS) entry which is preliminary data.</text>
</comment>
<dbReference type="CDD" id="cd19543">
    <property type="entry name" value="DCL_NRPS"/>
    <property type="match status" value="1"/>
</dbReference>